<evidence type="ECO:0000256" key="9">
    <source>
        <dbReference type="ARBA" id="ARBA00022989"/>
    </source>
</evidence>
<comment type="catalytic activity">
    <reaction evidence="14">
        <text>hypotaurine + NADH + O2 + H(+) = taurine + NAD(+) + H2O</text>
        <dbReference type="Rhea" id="RHEA:74111"/>
        <dbReference type="ChEBI" id="CHEBI:15377"/>
        <dbReference type="ChEBI" id="CHEBI:15378"/>
        <dbReference type="ChEBI" id="CHEBI:15379"/>
        <dbReference type="ChEBI" id="CHEBI:57540"/>
        <dbReference type="ChEBI" id="CHEBI:57853"/>
        <dbReference type="ChEBI" id="CHEBI:57945"/>
        <dbReference type="ChEBI" id="CHEBI:507393"/>
        <dbReference type="EC" id="1.14.13.8"/>
    </reaction>
    <physiologicalReaction direction="left-to-right" evidence="14">
        <dbReference type="Rhea" id="RHEA:74112"/>
    </physiologicalReaction>
</comment>
<dbReference type="Pfam" id="PF00743">
    <property type="entry name" value="FMO-like"/>
    <property type="match status" value="2"/>
</dbReference>
<dbReference type="InterPro" id="IPR050346">
    <property type="entry name" value="FMO-like"/>
</dbReference>
<evidence type="ECO:0000256" key="16">
    <source>
        <dbReference type="ARBA" id="ARBA00048088"/>
    </source>
</evidence>
<keyword evidence="21" id="KW-1185">Reference proteome</keyword>
<comment type="catalytic activity">
    <reaction evidence="17">
        <text>N,N-dimethylaniline + NADPH + O2 + H(+) = N,N-dimethylaniline N-oxide + NADP(+) + H2O</text>
        <dbReference type="Rhea" id="RHEA:24468"/>
        <dbReference type="ChEBI" id="CHEBI:15377"/>
        <dbReference type="ChEBI" id="CHEBI:15378"/>
        <dbReference type="ChEBI" id="CHEBI:15379"/>
        <dbReference type="ChEBI" id="CHEBI:16269"/>
        <dbReference type="ChEBI" id="CHEBI:17735"/>
        <dbReference type="ChEBI" id="CHEBI:57783"/>
        <dbReference type="ChEBI" id="CHEBI:58349"/>
        <dbReference type="EC" id="1.14.13.8"/>
    </reaction>
    <physiologicalReaction direction="left-to-right" evidence="17">
        <dbReference type="Rhea" id="RHEA:24469"/>
    </physiologicalReaction>
</comment>
<dbReference type="InterPro" id="IPR000960">
    <property type="entry name" value="Flavin_mOase"/>
</dbReference>
<comment type="caution">
    <text evidence="20">The sequence shown here is derived from an EMBL/GenBank/DDBJ whole genome shotgun (WGS) entry which is preliminary data.</text>
</comment>
<evidence type="ECO:0000256" key="10">
    <source>
        <dbReference type="ARBA" id="ARBA00023002"/>
    </source>
</evidence>
<evidence type="ECO:0000313" key="21">
    <source>
        <dbReference type="Proteomes" id="UP001497382"/>
    </source>
</evidence>
<keyword evidence="7 18" id="KW-0274">FAD</keyword>
<comment type="cofactor">
    <cofactor evidence="1 18">
        <name>FAD</name>
        <dbReference type="ChEBI" id="CHEBI:57692"/>
    </cofactor>
</comment>
<dbReference type="EC" id="1.-.-.-" evidence="18"/>
<dbReference type="GO" id="GO:0050661">
    <property type="term" value="F:NADP binding"/>
    <property type="evidence" value="ECO:0007669"/>
    <property type="project" value="InterPro"/>
</dbReference>
<dbReference type="GO" id="GO:0005789">
    <property type="term" value="C:endoplasmic reticulum membrane"/>
    <property type="evidence" value="ECO:0007669"/>
    <property type="project" value="UniProtKB-SubCell"/>
</dbReference>
<dbReference type="Gene3D" id="3.50.50.60">
    <property type="entry name" value="FAD/NAD(P)-binding domain"/>
    <property type="match status" value="1"/>
</dbReference>
<evidence type="ECO:0000256" key="19">
    <source>
        <dbReference type="SAM" id="MobiDB-lite"/>
    </source>
</evidence>
<name>A0AAV2AJ69_9ARAC</name>
<evidence type="ECO:0000256" key="3">
    <source>
        <dbReference type="ARBA" id="ARBA00009183"/>
    </source>
</evidence>
<keyword evidence="9" id="KW-1133">Transmembrane helix</keyword>
<comment type="similarity">
    <text evidence="3 18">Belongs to the FMO family.</text>
</comment>
<evidence type="ECO:0000256" key="6">
    <source>
        <dbReference type="ARBA" id="ARBA00022824"/>
    </source>
</evidence>
<keyword evidence="11 18" id="KW-0503">Monooxygenase</keyword>
<comment type="subcellular location">
    <subcellularLocation>
        <location evidence="2">Endoplasmic reticulum membrane</location>
        <topology evidence="2">Single-pass membrane protein</topology>
    </subcellularLocation>
</comment>
<evidence type="ECO:0000256" key="2">
    <source>
        <dbReference type="ARBA" id="ARBA00004389"/>
    </source>
</evidence>
<dbReference type="InterPro" id="IPR002253">
    <property type="entry name" value="Flavin_mOase_1"/>
</dbReference>
<evidence type="ECO:0000256" key="8">
    <source>
        <dbReference type="ARBA" id="ARBA00022857"/>
    </source>
</evidence>
<keyword evidence="12" id="KW-0472">Membrane</keyword>
<accession>A0AAV2AJ69</accession>
<evidence type="ECO:0000256" key="17">
    <source>
        <dbReference type="ARBA" id="ARBA00049443"/>
    </source>
</evidence>
<dbReference type="PRINTS" id="PR01121">
    <property type="entry name" value="FMOXYGENASE1"/>
</dbReference>
<dbReference type="PANTHER" id="PTHR23023">
    <property type="entry name" value="DIMETHYLANILINE MONOOXYGENASE"/>
    <property type="match status" value="1"/>
</dbReference>
<feature type="compositionally biased region" description="Polar residues" evidence="19">
    <location>
        <begin position="13"/>
        <end position="24"/>
    </location>
</feature>
<dbReference type="SUPFAM" id="SSF51905">
    <property type="entry name" value="FAD/NAD(P)-binding domain"/>
    <property type="match status" value="2"/>
</dbReference>
<evidence type="ECO:0000256" key="14">
    <source>
        <dbReference type="ARBA" id="ARBA00047338"/>
    </source>
</evidence>
<evidence type="ECO:0000256" key="12">
    <source>
        <dbReference type="ARBA" id="ARBA00023136"/>
    </source>
</evidence>
<keyword evidence="10 18" id="KW-0560">Oxidoreductase</keyword>
<evidence type="ECO:0000256" key="11">
    <source>
        <dbReference type="ARBA" id="ARBA00023033"/>
    </source>
</evidence>
<comment type="function">
    <text evidence="13">Broad spectrum monooxygenase that catalyzes the oxygenation of a wide variety of nitrogen- and sulfur-containing compounds including xenobiotics. Catalyzes the S-oxygenation of hypotaurine to produce taurine, an organic osmolyte involved in cell volume regulation as well as a variety of cytoprotective and developmental processes. In vitro, catalyzes the N-oxygenation of trimethylamine (TMA) to produce trimethylamine N-oxide (TMAO) and could therefore participate to the detoxification of this compound that is generated by the action of gut microbiota from dietary precursors such as choline, choline containing compounds, betaine or L-carnitine.</text>
</comment>
<evidence type="ECO:0000256" key="4">
    <source>
        <dbReference type="ARBA" id="ARBA00022630"/>
    </source>
</evidence>
<dbReference type="Proteomes" id="UP001497382">
    <property type="component" value="Unassembled WGS sequence"/>
</dbReference>
<dbReference type="InterPro" id="IPR020946">
    <property type="entry name" value="Flavin_mOase-like"/>
</dbReference>
<comment type="catalytic activity">
    <reaction evidence="15">
        <text>hypotaurine + NADPH + O2 + H(+) = taurine + NADP(+) + H2O</text>
        <dbReference type="Rhea" id="RHEA:69819"/>
        <dbReference type="ChEBI" id="CHEBI:15377"/>
        <dbReference type="ChEBI" id="CHEBI:15378"/>
        <dbReference type="ChEBI" id="CHEBI:15379"/>
        <dbReference type="ChEBI" id="CHEBI:57783"/>
        <dbReference type="ChEBI" id="CHEBI:57853"/>
        <dbReference type="ChEBI" id="CHEBI:58349"/>
        <dbReference type="ChEBI" id="CHEBI:507393"/>
        <dbReference type="EC" id="1.14.13.8"/>
    </reaction>
    <physiologicalReaction direction="left-to-right" evidence="15">
        <dbReference type="Rhea" id="RHEA:69820"/>
    </physiologicalReaction>
</comment>
<keyword evidence="5" id="KW-0812">Transmembrane</keyword>
<keyword evidence="6" id="KW-0256">Endoplasmic reticulum</keyword>
<keyword evidence="8" id="KW-0521">NADP</keyword>
<evidence type="ECO:0000256" key="5">
    <source>
        <dbReference type="ARBA" id="ARBA00022692"/>
    </source>
</evidence>
<dbReference type="PRINTS" id="PR00370">
    <property type="entry name" value="FMOXYGENASE"/>
</dbReference>
<dbReference type="GO" id="GO:0034899">
    <property type="term" value="F:trimethylamine monooxygenase activity"/>
    <property type="evidence" value="ECO:0007669"/>
    <property type="project" value="UniProtKB-EC"/>
</dbReference>
<proteinExistence type="inferred from homology"/>
<dbReference type="InterPro" id="IPR036188">
    <property type="entry name" value="FAD/NAD-bd_sf"/>
</dbReference>
<keyword evidence="4 18" id="KW-0285">Flavoprotein</keyword>
<sequence>MSTSLQGRHASGCQGQTQAESYGSSDKMTSRVDFIQYCDEIVSQLGAKPNLLKILLTDPMLFLKLFFGPSLSNQYRLQGPHSWEGSREAIMTSEDRMILMASSAKKIAVIGGGFAGLYALVTLKEEGGFEMVCFEKTDSPGGTWRYREEVEEGISSIMPTTIINHSKEMGAISNFPPPKECPNFMRHHELHQYELSIAKKADVLKYIRYNMEALAVKRADDYEETGRWIVEVRNTISGEKFMDIYDGVMVCIGQFNRPIIPSYPDQELFKGKIMHTHSLKGVEPYRDKTVVVVGMGCSALDAAVETSNVAKQVYLSTRSGAHVLTRVGPHGYPYDWTLIRRWIFLLFLLPRNFVSWILEHVYLDPQFDHNIYNVKPKHHILSKDPVINDHIGSKLLSGLVVMKPDIRCFTEDGVIFEGDTEVTKADVIIMATGYQWKFPFLEDGIIVQDEGRINLYKLIFPVHLKHSTLAVIAFVLPFGPGFPIGELQCRWVVQVLAGNCQLPSKDAMLQDVKDRHKRNAESYAPSDKMTLRVDFIQYCDEIASQFGAKPNLLKILLTDPMLFLKLFFGPSLSYQYRLQGPHSWKGAREAIMTSEDRMMYPLTKRRPKKKLVNIFELIFKKLLRLLFF</sequence>
<feature type="region of interest" description="Disordered" evidence="19">
    <location>
        <begin position="1"/>
        <end position="24"/>
    </location>
</feature>
<reference evidence="20 21" key="1">
    <citation type="submission" date="2024-04" db="EMBL/GenBank/DDBJ databases">
        <authorList>
            <person name="Rising A."/>
            <person name="Reimegard J."/>
            <person name="Sonavane S."/>
            <person name="Akerstrom W."/>
            <person name="Nylinder S."/>
            <person name="Hedman E."/>
            <person name="Kallberg Y."/>
        </authorList>
    </citation>
    <scope>NUCLEOTIDE SEQUENCE [LARGE SCALE GENOMIC DNA]</scope>
</reference>
<comment type="catalytic activity">
    <reaction evidence="16">
        <text>trimethylamine + NADPH + O2 = trimethylamine N-oxide + NADP(+) + H2O</text>
        <dbReference type="Rhea" id="RHEA:31979"/>
        <dbReference type="ChEBI" id="CHEBI:15377"/>
        <dbReference type="ChEBI" id="CHEBI:15379"/>
        <dbReference type="ChEBI" id="CHEBI:15724"/>
        <dbReference type="ChEBI" id="CHEBI:57783"/>
        <dbReference type="ChEBI" id="CHEBI:58349"/>
        <dbReference type="ChEBI" id="CHEBI:58389"/>
        <dbReference type="EC" id="1.14.13.148"/>
    </reaction>
    <physiologicalReaction direction="left-to-right" evidence="16">
        <dbReference type="Rhea" id="RHEA:31980"/>
    </physiologicalReaction>
</comment>
<evidence type="ECO:0000256" key="7">
    <source>
        <dbReference type="ARBA" id="ARBA00022827"/>
    </source>
</evidence>
<dbReference type="GO" id="GO:0004499">
    <property type="term" value="F:N,N-dimethylaniline monooxygenase activity"/>
    <property type="evidence" value="ECO:0007669"/>
    <property type="project" value="InterPro"/>
</dbReference>
<organism evidence="20 21">
    <name type="scientific">Larinioides sclopetarius</name>
    <dbReference type="NCBI Taxonomy" id="280406"/>
    <lineage>
        <taxon>Eukaryota</taxon>
        <taxon>Metazoa</taxon>
        <taxon>Ecdysozoa</taxon>
        <taxon>Arthropoda</taxon>
        <taxon>Chelicerata</taxon>
        <taxon>Arachnida</taxon>
        <taxon>Araneae</taxon>
        <taxon>Araneomorphae</taxon>
        <taxon>Entelegynae</taxon>
        <taxon>Araneoidea</taxon>
        <taxon>Araneidae</taxon>
        <taxon>Larinioides</taxon>
    </lineage>
</organism>
<dbReference type="AlphaFoldDB" id="A0AAV2AJ69"/>
<evidence type="ECO:0000256" key="15">
    <source>
        <dbReference type="ARBA" id="ARBA00048041"/>
    </source>
</evidence>
<dbReference type="EMBL" id="CAXIEN010000174">
    <property type="protein sequence ID" value="CAL1283940.1"/>
    <property type="molecule type" value="Genomic_DNA"/>
</dbReference>
<evidence type="ECO:0000256" key="13">
    <source>
        <dbReference type="ARBA" id="ARBA00045957"/>
    </source>
</evidence>
<dbReference type="GO" id="GO:0050660">
    <property type="term" value="F:flavin adenine dinucleotide binding"/>
    <property type="evidence" value="ECO:0007669"/>
    <property type="project" value="InterPro"/>
</dbReference>
<evidence type="ECO:0000313" key="20">
    <source>
        <dbReference type="EMBL" id="CAL1283940.1"/>
    </source>
</evidence>
<dbReference type="FunFam" id="3.50.50.60:FF:000159">
    <property type="entry name" value="Dimethylaniline monooxygenase [N-oxide-forming]"/>
    <property type="match status" value="1"/>
</dbReference>
<evidence type="ECO:0000256" key="18">
    <source>
        <dbReference type="RuleBase" id="RU361177"/>
    </source>
</evidence>
<evidence type="ECO:0000256" key="1">
    <source>
        <dbReference type="ARBA" id="ARBA00001974"/>
    </source>
</evidence>
<gene>
    <name evidence="20" type="ORF">LARSCL_LOCUS12901</name>
</gene>
<protein>
    <recommendedName>
        <fullName evidence="18">Flavin-containing monooxygenase</fullName>
        <ecNumber evidence="18">1.-.-.-</ecNumber>
    </recommendedName>
</protein>